<accession>D8QTD5</accession>
<evidence type="ECO:0000256" key="1">
    <source>
        <dbReference type="ARBA" id="ARBA00022737"/>
    </source>
</evidence>
<keyword evidence="4" id="KW-1185">Reference proteome</keyword>
<evidence type="ECO:0000313" key="4">
    <source>
        <dbReference type="Proteomes" id="UP000001514"/>
    </source>
</evidence>
<dbReference type="EMBL" id="GL377566">
    <property type="protein sequence ID" value="EFJ36630.1"/>
    <property type="molecule type" value="Genomic_DNA"/>
</dbReference>
<dbReference type="Proteomes" id="UP000001514">
    <property type="component" value="Unassembled WGS sequence"/>
</dbReference>
<evidence type="ECO:0000256" key="2">
    <source>
        <dbReference type="PROSITE-ProRule" id="PRU00708"/>
    </source>
</evidence>
<dbReference type="InParanoid" id="D8QTD5"/>
<dbReference type="AlphaFoldDB" id="D8QTD5"/>
<dbReference type="Gene3D" id="1.25.40.10">
    <property type="entry name" value="Tetratricopeptide repeat domain"/>
    <property type="match status" value="2"/>
</dbReference>
<feature type="repeat" description="PPR" evidence="2">
    <location>
        <begin position="265"/>
        <end position="299"/>
    </location>
</feature>
<organism evidence="4">
    <name type="scientific">Selaginella moellendorffii</name>
    <name type="common">Spikemoss</name>
    <dbReference type="NCBI Taxonomy" id="88036"/>
    <lineage>
        <taxon>Eukaryota</taxon>
        <taxon>Viridiplantae</taxon>
        <taxon>Streptophyta</taxon>
        <taxon>Embryophyta</taxon>
        <taxon>Tracheophyta</taxon>
        <taxon>Lycopodiopsida</taxon>
        <taxon>Selaginellales</taxon>
        <taxon>Selaginellaceae</taxon>
        <taxon>Selaginella</taxon>
    </lineage>
</organism>
<dbReference type="PROSITE" id="PS51375">
    <property type="entry name" value="PPR"/>
    <property type="match status" value="1"/>
</dbReference>
<dbReference type="PANTHER" id="PTHR47932">
    <property type="entry name" value="ATPASE EXPRESSION PROTEIN 3"/>
    <property type="match status" value="1"/>
</dbReference>
<keyword evidence="1" id="KW-0677">Repeat</keyword>
<dbReference type="Pfam" id="PF12854">
    <property type="entry name" value="PPR_1"/>
    <property type="match status" value="1"/>
</dbReference>
<evidence type="ECO:0000313" key="3">
    <source>
        <dbReference type="EMBL" id="EFJ36630.1"/>
    </source>
</evidence>
<dbReference type="eggNOG" id="KOG4197">
    <property type="taxonomic scope" value="Eukaryota"/>
</dbReference>
<gene>
    <name evidence="3" type="ORF">SELMODRAFT_403193</name>
</gene>
<sequence>MAGADEFPDLLLQVESLLHILRSTAPNPSKTEALDAWSGDLTPKIVSKVIQAPKFVDDAVFFFTYAQHSGYRHSNNCFLRVLLRDPPESSCPRWSTPGSSQTRQLSRSSCTGFGDVAMACEVLVDLKSRGTAECNATLCKEARFDDAKLLFRKMVEMAAEDVTSYYLLVRPLCKAKMIEDAEMLVTESRKKLLELPLHNLVVSSYCKGKTLDAAVAVDEAAGAGLDVPGKNGLQRLPTLPLCVDNRLHEARKFPGEMANRNLTPNVVTYTVLINGLCKGGWVDEAVALLSKMRKKCVPTAVTYNSLIGRAGERGLRPPGGDRISSQSKKSDDALRVLERLVLPSRRCHVLVLDRWTL</sequence>
<dbReference type="KEGG" id="smo:SELMODRAFT_403193"/>
<proteinExistence type="predicted"/>
<reference evidence="3 4" key="1">
    <citation type="journal article" date="2011" name="Science">
        <title>The Selaginella genome identifies genetic changes associated with the evolution of vascular plants.</title>
        <authorList>
            <person name="Banks J.A."/>
            <person name="Nishiyama T."/>
            <person name="Hasebe M."/>
            <person name="Bowman J.L."/>
            <person name="Gribskov M."/>
            <person name="dePamphilis C."/>
            <person name="Albert V.A."/>
            <person name="Aono N."/>
            <person name="Aoyama T."/>
            <person name="Ambrose B.A."/>
            <person name="Ashton N.W."/>
            <person name="Axtell M.J."/>
            <person name="Barker E."/>
            <person name="Barker M.S."/>
            <person name="Bennetzen J.L."/>
            <person name="Bonawitz N.D."/>
            <person name="Chapple C."/>
            <person name="Cheng C."/>
            <person name="Correa L.G."/>
            <person name="Dacre M."/>
            <person name="DeBarry J."/>
            <person name="Dreyer I."/>
            <person name="Elias M."/>
            <person name="Engstrom E.M."/>
            <person name="Estelle M."/>
            <person name="Feng L."/>
            <person name="Finet C."/>
            <person name="Floyd S.K."/>
            <person name="Frommer W.B."/>
            <person name="Fujita T."/>
            <person name="Gramzow L."/>
            <person name="Gutensohn M."/>
            <person name="Harholt J."/>
            <person name="Hattori M."/>
            <person name="Heyl A."/>
            <person name="Hirai T."/>
            <person name="Hiwatashi Y."/>
            <person name="Ishikawa M."/>
            <person name="Iwata M."/>
            <person name="Karol K.G."/>
            <person name="Koehler B."/>
            <person name="Kolukisaoglu U."/>
            <person name="Kubo M."/>
            <person name="Kurata T."/>
            <person name="Lalonde S."/>
            <person name="Li K."/>
            <person name="Li Y."/>
            <person name="Litt A."/>
            <person name="Lyons E."/>
            <person name="Manning G."/>
            <person name="Maruyama T."/>
            <person name="Michael T.P."/>
            <person name="Mikami K."/>
            <person name="Miyazaki S."/>
            <person name="Morinaga S."/>
            <person name="Murata T."/>
            <person name="Mueller-Roeber B."/>
            <person name="Nelson D.R."/>
            <person name="Obara M."/>
            <person name="Oguri Y."/>
            <person name="Olmstead R.G."/>
            <person name="Onodera N."/>
            <person name="Petersen B.L."/>
            <person name="Pils B."/>
            <person name="Prigge M."/>
            <person name="Rensing S.A."/>
            <person name="Riano-Pachon D.M."/>
            <person name="Roberts A.W."/>
            <person name="Sato Y."/>
            <person name="Scheller H.V."/>
            <person name="Schulz B."/>
            <person name="Schulz C."/>
            <person name="Shakirov E.V."/>
            <person name="Shibagaki N."/>
            <person name="Shinohara N."/>
            <person name="Shippen D.E."/>
            <person name="Soerensen I."/>
            <person name="Sotooka R."/>
            <person name="Sugimoto N."/>
            <person name="Sugita M."/>
            <person name="Sumikawa N."/>
            <person name="Tanurdzic M."/>
            <person name="Theissen G."/>
            <person name="Ulvskov P."/>
            <person name="Wakazuki S."/>
            <person name="Weng J.K."/>
            <person name="Willats W.W."/>
            <person name="Wipf D."/>
            <person name="Wolf P.G."/>
            <person name="Yang L."/>
            <person name="Zimmer A.D."/>
            <person name="Zhu Q."/>
            <person name="Mitros T."/>
            <person name="Hellsten U."/>
            <person name="Loque D."/>
            <person name="Otillar R."/>
            <person name="Salamov A."/>
            <person name="Schmutz J."/>
            <person name="Shapiro H."/>
            <person name="Lindquist E."/>
            <person name="Lucas S."/>
            <person name="Rokhsar D."/>
            <person name="Grigoriev I.V."/>
        </authorList>
    </citation>
    <scope>NUCLEOTIDE SEQUENCE [LARGE SCALE GENOMIC DNA]</scope>
</reference>
<dbReference type="Gramene" id="EFJ36630">
    <property type="protein sequence ID" value="EFJ36630"/>
    <property type="gene ID" value="SELMODRAFT_403193"/>
</dbReference>
<dbReference type="InterPro" id="IPR002885">
    <property type="entry name" value="PPR_rpt"/>
</dbReference>
<evidence type="ECO:0008006" key="5">
    <source>
        <dbReference type="Google" id="ProtNLM"/>
    </source>
</evidence>
<dbReference type="HOGENOM" id="CLU_777064_0_0_1"/>
<name>D8QTD5_SELML</name>
<protein>
    <recommendedName>
        <fullName evidence="5">Pentacotripeptide-repeat region of PRORP domain-containing protein</fullName>
    </recommendedName>
</protein>
<dbReference type="NCBIfam" id="TIGR00756">
    <property type="entry name" value="PPR"/>
    <property type="match status" value="1"/>
</dbReference>
<dbReference type="InterPro" id="IPR011990">
    <property type="entry name" value="TPR-like_helical_dom_sf"/>
</dbReference>
<dbReference type="PANTHER" id="PTHR47932:SF63">
    <property type="entry name" value="OS08G0290000 PROTEIN"/>
    <property type="match status" value="1"/>
</dbReference>